<feature type="compositionally biased region" description="Polar residues" evidence="1">
    <location>
        <begin position="267"/>
        <end position="279"/>
    </location>
</feature>
<name>A0A2G5HRD6_CERBT</name>
<dbReference type="InterPro" id="IPR046497">
    <property type="entry name" value="DUF6590"/>
</dbReference>
<feature type="region of interest" description="Disordered" evidence="1">
    <location>
        <begin position="119"/>
        <end position="142"/>
    </location>
</feature>
<feature type="compositionally biased region" description="Polar residues" evidence="1">
    <location>
        <begin position="123"/>
        <end position="142"/>
    </location>
</feature>
<reference evidence="3 5" key="1">
    <citation type="submission" date="2015-10" db="EMBL/GenBank/DDBJ databases">
        <title>The cercosporin biosynthetic gene cluster was horizontally transferred to several fungal lineages and shown to be expanded in Cercospora beticola based on microsynteny with recipient genomes.</title>
        <authorList>
            <person name="De Jonge R."/>
            <person name="Ebert M.K."/>
            <person name="Suttle J.C."/>
            <person name="Jurick Ii W.M."/>
            <person name="Secor G.A."/>
            <person name="Thomma B.P."/>
            <person name="Van De Peer Y."/>
            <person name="Bolton M.D."/>
        </authorList>
    </citation>
    <scope>NUCLEOTIDE SEQUENCE [LARGE SCALE GENOMIC DNA]</scope>
    <source>
        <strain evidence="3 5">09-40</strain>
    </source>
</reference>
<proteinExistence type="predicted"/>
<evidence type="ECO:0000256" key="1">
    <source>
        <dbReference type="SAM" id="MobiDB-lite"/>
    </source>
</evidence>
<gene>
    <name evidence="3" type="ORF">CB0940_08198</name>
    <name evidence="4" type="ORF">RHO25_009412</name>
</gene>
<organism evidence="3 5">
    <name type="scientific">Cercospora beticola</name>
    <name type="common">Sugarbeet leaf spot fungus</name>
    <dbReference type="NCBI Taxonomy" id="122368"/>
    <lineage>
        <taxon>Eukaryota</taxon>
        <taxon>Fungi</taxon>
        <taxon>Dikarya</taxon>
        <taxon>Ascomycota</taxon>
        <taxon>Pezizomycotina</taxon>
        <taxon>Dothideomycetes</taxon>
        <taxon>Dothideomycetidae</taxon>
        <taxon>Mycosphaerellales</taxon>
        <taxon>Mycosphaerellaceae</taxon>
        <taxon>Cercospora</taxon>
    </lineage>
</organism>
<feature type="compositionally biased region" description="Polar residues" evidence="1">
    <location>
        <begin position="235"/>
        <end position="249"/>
    </location>
</feature>
<reference evidence="4 6" key="2">
    <citation type="submission" date="2023-09" db="EMBL/GenBank/DDBJ databases">
        <title>Complete-Gapless Cercospora beticola genome.</title>
        <authorList>
            <person name="Wyatt N.A."/>
            <person name="Spanner R.E."/>
            <person name="Bolton M.D."/>
        </authorList>
    </citation>
    <scope>NUCLEOTIDE SEQUENCE [LARGE SCALE GENOMIC DNA]</scope>
    <source>
        <strain evidence="4">Cb09-40</strain>
    </source>
</reference>
<dbReference type="PANTHER" id="PTHR35391:SF5">
    <property type="entry name" value="DUF6590 DOMAIN-CONTAINING PROTEIN"/>
    <property type="match status" value="1"/>
</dbReference>
<protein>
    <recommendedName>
        <fullName evidence="2">DUF6590 domain-containing protein</fullName>
    </recommendedName>
</protein>
<evidence type="ECO:0000259" key="2">
    <source>
        <dbReference type="Pfam" id="PF20233"/>
    </source>
</evidence>
<keyword evidence="6" id="KW-1185">Reference proteome</keyword>
<feature type="region of interest" description="Disordered" evidence="1">
    <location>
        <begin position="206"/>
        <end position="279"/>
    </location>
</feature>
<evidence type="ECO:0000313" key="3">
    <source>
        <dbReference type="EMBL" id="PIA94792.1"/>
    </source>
</evidence>
<dbReference type="PANTHER" id="PTHR35391">
    <property type="entry name" value="C2H2-TYPE DOMAIN-CONTAINING PROTEIN-RELATED"/>
    <property type="match status" value="1"/>
</dbReference>
<dbReference type="OrthoDB" id="3650189at2759"/>
<dbReference type="Proteomes" id="UP000230605">
    <property type="component" value="Chromosome 6"/>
</dbReference>
<sequence length="464" mass="52239">MTDYAAVQELQHLLQRPGWQHLLGLMATALNSAFIQNNSSFYSPQAGTERHAGTPSTSQRLFETFQMISSSGMRHAVTREPDKGFCEELRQIIMLMESMRQQANTTVSQYRSRDSGTFIPNMEDNTQPNISTNAGSQNNSPRHVQIRAPNLQNNMLAGRPRESYTAPNDLQSGWMSSRTAAAFPQSGYIQTQFDLSNTTNVRIYEQQQQQQQQRQQQQQKQYQQQQQPSHARIGANSSWEAAPQASSVERYQPPPVSYAESPPRDNSGPTRQLVANPNPTLLTPDINPQLLNSHFKWRPQKFFRVGRVLSVLWTETEGSTADAASVCSFPVAYGERAQAKIRRFIIFAQKQQHSLAIPITSHQGYGVANRSDRVDHGIVYMGTAVPQPLQGERGMLPTAIRITPDDPTERLKPTSRINYGKIYTIEHNMKANAVGMVHEDSIRALVDQQNEVQRRAPIPILRGM</sequence>
<dbReference type="AlphaFoldDB" id="A0A2G5HRD6"/>
<feature type="compositionally biased region" description="Low complexity" evidence="1">
    <location>
        <begin position="206"/>
        <end position="227"/>
    </location>
</feature>
<dbReference type="EMBL" id="LKMD01000104">
    <property type="protein sequence ID" value="PIA94792.1"/>
    <property type="molecule type" value="Genomic_DNA"/>
</dbReference>
<dbReference type="Proteomes" id="UP001302367">
    <property type="component" value="Chromosome 6"/>
</dbReference>
<feature type="domain" description="DUF6590" evidence="2">
    <location>
        <begin position="300"/>
        <end position="446"/>
    </location>
</feature>
<dbReference type="Pfam" id="PF20233">
    <property type="entry name" value="DUF6590"/>
    <property type="match status" value="1"/>
</dbReference>
<evidence type="ECO:0000313" key="4">
    <source>
        <dbReference type="EMBL" id="WPB04765.1"/>
    </source>
</evidence>
<dbReference type="EMBL" id="CP134189">
    <property type="protein sequence ID" value="WPB04765.1"/>
    <property type="molecule type" value="Genomic_DNA"/>
</dbReference>
<accession>A0A2G5HRD6</accession>
<evidence type="ECO:0000313" key="5">
    <source>
        <dbReference type="Proteomes" id="UP000230605"/>
    </source>
</evidence>
<evidence type="ECO:0000313" key="6">
    <source>
        <dbReference type="Proteomes" id="UP001302367"/>
    </source>
</evidence>